<protein>
    <submittedName>
        <fullName evidence="1">Uncharacterized protein</fullName>
    </submittedName>
</protein>
<dbReference type="Proteomes" id="UP000286134">
    <property type="component" value="Unassembled WGS sequence"/>
</dbReference>
<name>A0A420I714_9PEZI</name>
<dbReference type="AlphaFoldDB" id="A0A420I714"/>
<keyword evidence="2" id="KW-1185">Reference proteome</keyword>
<proteinExistence type="predicted"/>
<gene>
    <name evidence="1" type="ORF">OnM2_006019</name>
</gene>
<evidence type="ECO:0000313" key="2">
    <source>
        <dbReference type="Proteomes" id="UP000286134"/>
    </source>
</evidence>
<sequence>MHSTPPKIPIAAYCTNSYNRGYNVVSIAQGSNKYSACNTWMCKRGGKIKDRKYLH</sequence>
<dbReference type="EMBL" id="MCFK01000698">
    <property type="protein sequence ID" value="RKF65507.1"/>
    <property type="molecule type" value="Genomic_DNA"/>
</dbReference>
<reference evidence="1 2" key="1">
    <citation type="journal article" date="2018" name="BMC Genomics">
        <title>Comparative genome analyses reveal sequence features reflecting distinct modes of host-adaptation between dicot and monocot powdery mildew.</title>
        <authorList>
            <person name="Wu Y."/>
            <person name="Ma X."/>
            <person name="Pan Z."/>
            <person name="Kale S.D."/>
            <person name="Song Y."/>
            <person name="King H."/>
            <person name="Zhang Q."/>
            <person name="Presley C."/>
            <person name="Deng X."/>
            <person name="Wei C.I."/>
            <person name="Xiao S."/>
        </authorList>
    </citation>
    <scope>NUCLEOTIDE SEQUENCE [LARGE SCALE GENOMIC DNA]</scope>
    <source>
        <strain evidence="1">UMSG2</strain>
    </source>
</reference>
<accession>A0A420I714</accession>
<organism evidence="1 2">
    <name type="scientific">Erysiphe neolycopersici</name>
    <dbReference type="NCBI Taxonomy" id="212602"/>
    <lineage>
        <taxon>Eukaryota</taxon>
        <taxon>Fungi</taxon>
        <taxon>Dikarya</taxon>
        <taxon>Ascomycota</taxon>
        <taxon>Pezizomycotina</taxon>
        <taxon>Leotiomycetes</taxon>
        <taxon>Erysiphales</taxon>
        <taxon>Erysiphaceae</taxon>
        <taxon>Erysiphe</taxon>
    </lineage>
</organism>
<comment type="caution">
    <text evidence="1">The sequence shown here is derived from an EMBL/GenBank/DDBJ whole genome shotgun (WGS) entry which is preliminary data.</text>
</comment>
<evidence type="ECO:0000313" key="1">
    <source>
        <dbReference type="EMBL" id="RKF65507.1"/>
    </source>
</evidence>